<sequence>MDAIVDLLKLLNSLVRLMRDLDGGVFLWLVGIVALVVFVVLVITVVERMRARRNGGGAA</sequence>
<keyword evidence="1" id="KW-0472">Membrane</keyword>
<reference evidence="2 3" key="1">
    <citation type="submission" date="2020-05" db="EMBL/GenBank/DDBJ databases">
        <title>Azospirillum oleiclasticum sp. nov, a nitrogen-fixing and heavy crude oil-emulsifying bacterium isolated from the crude oil of Yumen Oilfield.</title>
        <authorList>
            <person name="Wu D."/>
            <person name="Cai M."/>
            <person name="Zhang X."/>
        </authorList>
    </citation>
    <scope>NUCLEOTIDE SEQUENCE [LARGE SCALE GENOMIC DNA]</scope>
    <source>
        <strain evidence="2 3">ROY-1-1-2</strain>
    </source>
</reference>
<proteinExistence type="predicted"/>
<keyword evidence="1" id="KW-0812">Transmembrane</keyword>
<protein>
    <submittedName>
        <fullName evidence="2">Uncharacterized protein</fullName>
    </submittedName>
</protein>
<accession>A0ABX2TDD6</accession>
<evidence type="ECO:0000256" key="1">
    <source>
        <dbReference type="SAM" id="Phobius"/>
    </source>
</evidence>
<evidence type="ECO:0000313" key="2">
    <source>
        <dbReference type="EMBL" id="NYZ21291.1"/>
    </source>
</evidence>
<dbReference type="EMBL" id="JABFDB010000011">
    <property type="protein sequence ID" value="NYZ21291.1"/>
    <property type="molecule type" value="Genomic_DNA"/>
</dbReference>
<dbReference type="RefSeq" id="WP_180283060.1">
    <property type="nucleotide sequence ID" value="NZ_JABFDB010000011.1"/>
</dbReference>
<keyword evidence="1" id="KW-1133">Transmembrane helix</keyword>
<name>A0ABX2TDD6_9PROT</name>
<feature type="transmembrane region" description="Helical" evidence="1">
    <location>
        <begin position="25"/>
        <end position="46"/>
    </location>
</feature>
<organism evidence="2 3">
    <name type="scientific">Azospirillum oleiclasticum</name>
    <dbReference type="NCBI Taxonomy" id="2735135"/>
    <lineage>
        <taxon>Bacteria</taxon>
        <taxon>Pseudomonadati</taxon>
        <taxon>Pseudomonadota</taxon>
        <taxon>Alphaproteobacteria</taxon>
        <taxon>Rhodospirillales</taxon>
        <taxon>Azospirillaceae</taxon>
        <taxon>Azospirillum</taxon>
    </lineage>
</organism>
<comment type="caution">
    <text evidence="2">The sequence shown here is derived from an EMBL/GenBank/DDBJ whole genome shotgun (WGS) entry which is preliminary data.</text>
</comment>
<keyword evidence="3" id="KW-1185">Reference proteome</keyword>
<gene>
    <name evidence="2" type="ORF">HND93_16365</name>
</gene>
<dbReference type="Proteomes" id="UP000584642">
    <property type="component" value="Unassembled WGS sequence"/>
</dbReference>
<evidence type="ECO:0000313" key="3">
    <source>
        <dbReference type="Proteomes" id="UP000584642"/>
    </source>
</evidence>